<dbReference type="Gene3D" id="3.40.50.12780">
    <property type="entry name" value="N-terminal domain of ligase-like"/>
    <property type="match status" value="1"/>
</dbReference>
<proteinExistence type="inferred from homology"/>
<dbReference type="Pfam" id="PF13193">
    <property type="entry name" value="AMP-binding_C"/>
    <property type="match status" value="1"/>
</dbReference>
<dbReference type="Gene3D" id="3.30.300.30">
    <property type="match status" value="1"/>
</dbReference>
<evidence type="ECO:0000256" key="1">
    <source>
        <dbReference type="ARBA" id="ARBA00006432"/>
    </source>
</evidence>
<evidence type="ECO:0000256" key="2">
    <source>
        <dbReference type="ARBA" id="ARBA00022598"/>
    </source>
</evidence>
<evidence type="ECO:0000313" key="6">
    <source>
        <dbReference type="Proteomes" id="UP000281813"/>
    </source>
</evidence>
<dbReference type="AlphaFoldDB" id="A0A494Z2B2"/>
<dbReference type="InterPro" id="IPR042099">
    <property type="entry name" value="ANL_N_sf"/>
</dbReference>
<keyword evidence="2 5" id="KW-0436">Ligase</keyword>
<dbReference type="PRINTS" id="PR00154">
    <property type="entry name" value="AMPBINDING"/>
</dbReference>
<dbReference type="EMBL" id="RBZO01000008">
    <property type="protein sequence ID" value="RKQ16632.1"/>
    <property type="molecule type" value="Genomic_DNA"/>
</dbReference>
<evidence type="ECO:0000259" key="3">
    <source>
        <dbReference type="Pfam" id="PF00501"/>
    </source>
</evidence>
<organism evidence="5 6">
    <name type="scientific">Oceanobacillus bengalensis</name>
    <dbReference type="NCBI Taxonomy" id="1435466"/>
    <lineage>
        <taxon>Bacteria</taxon>
        <taxon>Bacillati</taxon>
        <taxon>Bacillota</taxon>
        <taxon>Bacilli</taxon>
        <taxon>Bacillales</taxon>
        <taxon>Bacillaceae</taxon>
        <taxon>Oceanobacillus</taxon>
    </lineage>
</organism>
<dbReference type="FunFam" id="3.30.300.30:FF:000008">
    <property type="entry name" value="2,3-dihydroxybenzoate-AMP ligase"/>
    <property type="match status" value="1"/>
</dbReference>
<dbReference type="InterPro" id="IPR020459">
    <property type="entry name" value="AMP-binding"/>
</dbReference>
<dbReference type="PROSITE" id="PS00455">
    <property type="entry name" value="AMP_BINDING"/>
    <property type="match status" value="1"/>
</dbReference>
<evidence type="ECO:0000259" key="4">
    <source>
        <dbReference type="Pfam" id="PF13193"/>
    </source>
</evidence>
<dbReference type="RefSeq" id="WP_121130070.1">
    <property type="nucleotide sequence ID" value="NZ_JBHUFK010000003.1"/>
</dbReference>
<sequence length="517" mass="57139">MLLTELLDDNIKSFGEYSLLYYGEKSYTNVEAKNITKKVSAMINSLGIESGERILVCMPNCPEVVFSYQGILRSGAIVVPVMYLLHEKEINYILENSEAKAIITSSFLLSKMVKATEGLLKKPTIICIDTPHEKDLVRDSDVEIVEWEKTLPKVDITEDRKPELKESDVAVILYTSGTTGQPKGVMLTHKNLFSSASNGASLREADERGTTLGVLPLAHIYGFGVMNGLLIQGSSVVIFSKFDAEEVFKAIEKYKVKSFAAVPAMIHAMVHNSNSDKYDLSSLETVGSGSAALPINLRKKFFEKFNTEVRDAYGLSEASPGVASNRKDMPIKEGSVGIPIPGVEIKIVDEEGIELPPGEVGELLVQGDNVTPGYFRNEEATRAGLKDGWLHTGDMAKIDEDGYLFIVDRKKDLIIRGGFNIYPRDLEELLAKHEAVSEVAVIGVPSESMGEEILACVVKKEGVDISEEELIKYCQVHLAKYKTPRQVVFVDELPRNGVGKILKMHLKNTFQNHKFTV</sequence>
<protein>
    <submittedName>
        <fullName evidence="5">Long-chain-fatty-acid--CoA ligase</fullName>
    </submittedName>
</protein>
<evidence type="ECO:0000313" key="5">
    <source>
        <dbReference type="EMBL" id="RKQ16632.1"/>
    </source>
</evidence>
<accession>A0A494Z2B2</accession>
<gene>
    <name evidence="5" type="ORF">D8M05_07095</name>
</gene>
<comment type="caution">
    <text evidence="5">The sequence shown here is derived from an EMBL/GenBank/DDBJ whole genome shotgun (WGS) entry which is preliminary data.</text>
</comment>
<dbReference type="NCBIfam" id="NF004837">
    <property type="entry name" value="PRK06187.1"/>
    <property type="match status" value="1"/>
</dbReference>
<dbReference type="InterPro" id="IPR020845">
    <property type="entry name" value="AMP-binding_CS"/>
</dbReference>
<dbReference type="InterPro" id="IPR025110">
    <property type="entry name" value="AMP-bd_C"/>
</dbReference>
<dbReference type="OrthoDB" id="9778383at2"/>
<name>A0A494Z2B2_9BACI</name>
<dbReference type="InterPro" id="IPR000873">
    <property type="entry name" value="AMP-dep_synth/lig_dom"/>
</dbReference>
<dbReference type="Proteomes" id="UP000281813">
    <property type="component" value="Unassembled WGS sequence"/>
</dbReference>
<comment type="similarity">
    <text evidence="1">Belongs to the ATP-dependent AMP-binding enzyme family.</text>
</comment>
<feature type="domain" description="AMP-binding enzyme C-terminal" evidence="4">
    <location>
        <begin position="426"/>
        <end position="500"/>
    </location>
</feature>
<dbReference type="SUPFAM" id="SSF56801">
    <property type="entry name" value="Acetyl-CoA synthetase-like"/>
    <property type="match status" value="1"/>
</dbReference>
<dbReference type="InterPro" id="IPR045851">
    <property type="entry name" value="AMP-bd_C_sf"/>
</dbReference>
<dbReference type="CDD" id="cd05936">
    <property type="entry name" value="FC-FACS_FadD_like"/>
    <property type="match status" value="1"/>
</dbReference>
<dbReference type="Pfam" id="PF00501">
    <property type="entry name" value="AMP-binding"/>
    <property type="match status" value="1"/>
</dbReference>
<keyword evidence="6" id="KW-1185">Reference proteome</keyword>
<dbReference type="PANTHER" id="PTHR24096">
    <property type="entry name" value="LONG-CHAIN-FATTY-ACID--COA LIGASE"/>
    <property type="match status" value="1"/>
</dbReference>
<dbReference type="PANTHER" id="PTHR24096:SF149">
    <property type="entry name" value="AMP-BINDING DOMAIN-CONTAINING PROTEIN-RELATED"/>
    <property type="match status" value="1"/>
</dbReference>
<dbReference type="GO" id="GO:0016405">
    <property type="term" value="F:CoA-ligase activity"/>
    <property type="evidence" value="ECO:0007669"/>
    <property type="project" value="TreeGrafter"/>
</dbReference>
<reference evidence="5 6" key="1">
    <citation type="journal article" date="2015" name="Antonie Van Leeuwenhoek">
        <title>Oceanobacillus bengalensis sp. nov., a bacterium isolated from seawater of the Bay of Bengal.</title>
        <authorList>
            <person name="Yongchang O."/>
            <person name="Xiang W."/>
            <person name="Wang G."/>
        </authorList>
    </citation>
    <scope>NUCLEOTIDE SEQUENCE [LARGE SCALE GENOMIC DNA]</scope>
    <source>
        <strain evidence="5 6">MCCC 1K00260</strain>
    </source>
</reference>
<feature type="domain" description="AMP-dependent synthetase/ligase" evidence="3">
    <location>
        <begin position="10"/>
        <end position="375"/>
    </location>
</feature>